<dbReference type="PANTHER" id="PTHR45977:SF28">
    <property type="entry name" value="OS02G0674700 PROTEIN"/>
    <property type="match status" value="1"/>
</dbReference>
<dbReference type="GO" id="GO:0016567">
    <property type="term" value="P:protein ubiquitination"/>
    <property type="evidence" value="ECO:0007669"/>
    <property type="project" value="TreeGrafter"/>
</dbReference>
<keyword evidence="5 13" id="KW-0812">Transmembrane</keyword>
<dbReference type="InterPro" id="IPR013083">
    <property type="entry name" value="Znf_RING/FYVE/PHD"/>
</dbReference>
<reference evidence="16" key="1">
    <citation type="journal article" date="2018" name="Gigascience">
        <title>Genome assembly of the Pink Ipe (Handroanthus impetiginosus, Bignoniaceae), a highly valued, ecologically keystone Neotropical timber forest tree.</title>
        <authorList>
            <person name="Silva-Junior O.B."/>
            <person name="Grattapaglia D."/>
            <person name="Novaes E."/>
            <person name="Collevatti R.G."/>
        </authorList>
    </citation>
    <scope>NUCLEOTIDE SEQUENCE [LARGE SCALE GENOMIC DNA]</scope>
    <source>
        <strain evidence="16">cv. UFG-1</strain>
    </source>
</reference>
<comment type="caution">
    <text evidence="15">The sequence shown here is derived from an EMBL/GenBank/DDBJ whole genome shotgun (WGS) entry which is preliminary data.</text>
</comment>
<dbReference type="GO" id="GO:0008270">
    <property type="term" value="F:zinc ion binding"/>
    <property type="evidence" value="ECO:0007669"/>
    <property type="project" value="UniProtKB-KW"/>
</dbReference>
<keyword evidence="7 12" id="KW-0863">Zinc-finger</keyword>
<dbReference type="Proteomes" id="UP000231279">
    <property type="component" value="Unassembled WGS sequence"/>
</dbReference>
<sequence length="385" mass="43523">MSSNGNTPPPTAAVDTTPLLGQQIFRSRRPRFLRRPPSLRGAARFLRRASSRTRAMREPSVRVREAAAEQIEERQSDWAYSKPIVILDLVWNVAFVIVAISVLIMSQNEKPSMPLRLWIVGYALQCVLHVVCVCMEYGKRFSQQNLERSERSRFRYSRNYSNSSSGSDDVESGDYFSDHNRHIDDENSTIKHLESANTMFSFIWWIIGFYWVSAGGQSLISQSPQLYWLCITFLAFDVFFVVICVAVACVIGLAVCCCLPCIIAILYAVADQEGATKEDIERLPKYKFRKIGDVEKPNGEIEGSFGGIMTECDTDSPTEHVLPLEDAECCICLCAYEDEAELRELPCSHHFHAACIDKWLYMNATCPLCKFNILKSGNQSSSEEV</sequence>
<evidence type="ECO:0000256" key="9">
    <source>
        <dbReference type="ARBA" id="ARBA00022833"/>
    </source>
</evidence>
<keyword evidence="6" id="KW-0479">Metal-binding</keyword>
<dbReference type="EC" id="2.3.2.27" evidence="3"/>
<dbReference type="PROSITE" id="PS50089">
    <property type="entry name" value="ZF_RING_2"/>
    <property type="match status" value="1"/>
</dbReference>
<dbReference type="GO" id="GO:0006511">
    <property type="term" value="P:ubiquitin-dependent protein catabolic process"/>
    <property type="evidence" value="ECO:0007669"/>
    <property type="project" value="TreeGrafter"/>
</dbReference>
<evidence type="ECO:0000256" key="7">
    <source>
        <dbReference type="ARBA" id="ARBA00022771"/>
    </source>
</evidence>
<evidence type="ECO:0000256" key="2">
    <source>
        <dbReference type="ARBA" id="ARBA00004141"/>
    </source>
</evidence>
<dbReference type="InterPro" id="IPR001841">
    <property type="entry name" value="Znf_RING"/>
</dbReference>
<dbReference type="Pfam" id="PF13639">
    <property type="entry name" value="zf-RING_2"/>
    <property type="match status" value="1"/>
</dbReference>
<dbReference type="SMART" id="SM00184">
    <property type="entry name" value="RING"/>
    <property type="match status" value="1"/>
</dbReference>
<evidence type="ECO:0000256" key="6">
    <source>
        <dbReference type="ARBA" id="ARBA00022723"/>
    </source>
</evidence>
<name>A0A2G9GAJ7_9LAMI</name>
<dbReference type="GO" id="GO:0061630">
    <property type="term" value="F:ubiquitin protein ligase activity"/>
    <property type="evidence" value="ECO:0007669"/>
    <property type="project" value="UniProtKB-EC"/>
</dbReference>
<dbReference type="PANTHER" id="PTHR45977">
    <property type="entry name" value="TARGET OF ERK KINASE MPK-1"/>
    <property type="match status" value="1"/>
</dbReference>
<evidence type="ECO:0000256" key="5">
    <source>
        <dbReference type="ARBA" id="ARBA00022692"/>
    </source>
</evidence>
<feature type="domain" description="RING-type" evidence="14">
    <location>
        <begin position="329"/>
        <end position="370"/>
    </location>
</feature>
<accession>A0A2G9GAJ7</accession>
<keyword evidence="16" id="KW-1185">Reference proteome</keyword>
<keyword evidence="4" id="KW-0808">Transferase</keyword>
<evidence type="ECO:0000256" key="1">
    <source>
        <dbReference type="ARBA" id="ARBA00000900"/>
    </source>
</evidence>
<dbReference type="AlphaFoldDB" id="A0A2G9GAJ7"/>
<evidence type="ECO:0000256" key="13">
    <source>
        <dbReference type="SAM" id="Phobius"/>
    </source>
</evidence>
<keyword evidence="11 13" id="KW-0472">Membrane</keyword>
<feature type="transmembrane region" description="Helical" evidence="13">
    <location>
        <begin position="250"/>
        <end position="270"/>
    </location>
</feature>
<dbReference type="GO" id="GO:0016020">
    <property type="term" value="C:membrane"/>
    <property type="evidence" value="ECO:0007669"/>
    <property type="project" value="UniProtKB-SubCell"/>
</dbReference>
<gene>
    <name evidence="15" type="ORF">CDL12_25159</name>
</gene>
<dbReference type="SUPFAM" id="SSF57850">
    <property type="entry name" value="RING/U-box"/>
    <property type="match status" value="1"/>
</dbReference>
<evidence type="ECO:0000256" key="11">
    <source>
        <dbReference type="ARBA" id="ARBA00023136"/>
    </source>
</evidence>
<protein>
    <recommendedName>
        <fullName evidence="3">RING-type E3 ubiquitin transferase</fullName>
        <ecNumber evidence="3">2.3.2.27</ecNumber>
    </recommendedName>
</protein>
<feature type="transmembrane region" description="Helical" evidence="13">
    <location>
        <begin position="202"/>
        <end position="220"/>
    </location>
</feature>
<evidence type="ECO:0000313" key="16">
    <source>
        <dbReference type="Proteomes" id="UP000231279"/>
    </source>
</evidence>
<evidence type="ECO:0000256" key="12">
    <source>
        <dbReference type="PROSITE-ProRule" id="PRU00175"/>
    </source>
</evidence>
<evidence type="ECO:0000256" key="10">
    <source>
        <dbReference type="ARBA" id="ARBA00022989"/>
    </source>
</evidence>
<keyword evidence="9" id="KW-0862">Zinc</keyword>
<dbReference type="Gene3D" id="3.30.40.10">
    <property type="entry name" value="Zinc/RING finger domain, C3HC4 (zinc finger)"/>
    <property type="match status" value="1"/>
</dbReference>
<evidence type="ECO:0000256" key="3">
    <source>
        <dbReference type="ARBA" id="ARBA00012483"/>
    </source>
</evidence>
<proteinExistence type="predicted"/>
<evidence type="ECO:0000313" key="15">
    <source>
        <dbReference type="EMBL" id="PIN02324.1"/>
    </source>
</evidence>
<dbReference type="EMBL" id="NKXS01005971">
    <property type="protein sequence ID" value="PIN02324.1"/>
    <property type="molecule type" value="Genomic_DNA"/>
</dbReference>
<organism evidence="15 16">
    <name type="scientific">Handroanthus impetiginosus</name>
    <dbReference type="NCBI Taxonomy" id="429701"/>
    <lineage>
        <taxon>Eukaryota</taxon>
        <taxon>Viridiplantae</taxon>
        <taxon>Streptophyta</taxon>
        <taxon>Embryophyta</taxon>
        <taxon>Tracheophyta</taxon>
        <taxon>Spermatophyta</taxon>
        <taxon>Magnoliopsida</taxon>
        <taxon>eudicotyledons</taxon>
        <taxon>Gunneridae</taxon>
        <taxon>Pentapetalae</taxon>
        <taxon>asterids</taxon>
        <taxon>lamiids</taxon>
        <taxon>Lamiales</taxon>
        <taxon>Bignoniaceae</taxon>
        <taxon>Crescentiina</taxon>
        <taxon>Tabebuia alliance</taxon>
        <taxon>Handroanthus</taxon>
    </lineage>
</organism>
<evidence type="ECO:0000256" key="4">
    <source>
        <dbReference type="ARBA" id="ARBA00022679"/>
    </source>
</evidence>
<keyword evidence="10 13" id="KW-1133">Transmembrane helix</keyword>
<evidence type="ECO:0000256" key="8">
    <source>
        <dbReference type="ARBA" id="ARBA00022786"/>
    </source>
</evidence>
<dbReference type="STRING" id="429701.A0A2G9GAJ7"/>
<evidence type="ECO:0000259" key="14">
    <source>
        <dbReference type="PROSITE" id="PS50089"/>
    </source>
</evidence>
<comment type="catalytic activity">
    <reaction evidence="1">
        <text>S-ubiquitinyl-[E2 ubiquitin-conjugating enzyme]-L-cysteine + [acceptor protein]-L-lysine = [E2 ubiquitin-conjugating enzyme]-L-cysteine + N(6)-ubiquitinyl-[acceptor protein]-L-lysine.</text>
        <dbReference type="EC" id="2.3.2.27"/>
    </reaction>
</comment>
<comment type="subcellular location">
    <subcellularLocation>
        <location evidence="2">Membrane</location>
        <topology evidence="2">Multi-pass membrane protein</topology>
    </subcellularLocation>
</comment>
<dbReference type="GO" id="GO:0000325">
    <property type="term" value="C:plant-type vacuole"/>
    <property type="evidence" value="ECO:0007669"/>
    <property type="project" value="TreeGrafter"/>
</dbReference>
<dbReference type="OrthoDB" id="8062037at2759"/>
<feature type="transmembrane region" description="Helical" evidence="13">
    <location>
        <begin position="117"/>
        <end position="138"/>
    </location>
</feature>
<keyword evidence="8" id="KW-0833">Ubl conjugation pathway</keyword>
<feature type="transmembrane region" description="Helical" evidence="13">
    <location>
        <begin position="84"/>
        <end position="105"/>
    </location>
</feature>